<keyword evidence="1" id="KW-0456">Lyase</keyword>
<keyword evidence="3" id="KW-1185">Reference proteome</keyword>
<evidence type="ECO:0000256" key="1">
    <source>
        <dbReference type="HAMAP-Rule" id="MF_00995"/>
    </source>
</evidence>
<dbReference type="InterPro" id="IPR030868">
    <property type="entry name" value="MqnA"/>
</dbReference>
<sequence>MRFGKICYLNLLPFDMFIKSYPTPSRFKQSLFAHSSYPAKLNQSFLFNRIDAGFISSIAGVSSHNKQCGKYATKSGIIAKGAVWSVLVKHSTPKNDYQSDTSNTLSKALGLKGEVIIGDKALLWLYQNKKTQSDFSKAKSKANYKDSHKKISHYTHRHTSEQGYIDMGEAWFSKQGLPFVFGRLCCAKKYATFYEQISNRFNAKFNPKRVKIPHFWLLERARQMGISLDFAKEYLAHIYYKIGAKESIAIARFYRLARLMRLSPPKRAYKTPKHPKSK</sequence>
<dbReference type="UniPathway" id="UPA00079"/>
<dbReference type="STRING" id="1357400.HMPREF2086_01326"/>
<proteinExistence type="inferred from homology"/>
<dbReference type="PATRIC" id="fig|1357400.3.peg.1772"/>
<comment type="pathway">
    <text evidence="1">Quinol/quinone metabolism; menaquinone biosynthesis.</text>
</comment>
<dbReference type="EMBL" id="AZJI01000005">
    <property type="protein sequence ID" value="ETD23521.1"/>
    <property type="molecule type" value="Genomic_DNA"/>
</dbReference>
<dbReference type="SUPFAM" id="SSF53850">
    <property type="entry name" value="Periplasmic binding protein-like II"/>
    <property type="match status" value="1"/>
</dbReference>
<keyword evidence="1" id="KW-0474">Menaquinone biosynthesis</keyword>
<dbReference type="HOGENOM" id="CLU_059898_1_0_7"/>
<evidence type="ECO:0000313" key="2">
    <source>
        <dbReference type="EMBL" id="ETD23521.1"/>
    </source>
</evidence>
<dbReference type="eggNOG" id="COG1427">
    <property type="taxonomic scope" value="Bacteria"/>
</dbReference>
<organism evidence="2 3">
    <name type="scientific">Helicobacter macacae MIT 99-5501</name>
    <dbReference type="NCBI Taxonomy" id="1357400"/>
    <lineage>
        <taxon>Bacteria</taxon>
        <taxon>Pseudomonadati</taxon>
        <taxon>Campylobacterota</taxon>
        <taxon>Epsilonproteobacteria</taxon>
        <taxon>Campylobacterales</taxon>
        <taxon>Helicobacteraceae</taxon>
        <taxon>Helicobacter</taxon>
    </lineage>
</organism>
<dbReference type="GO" id="GO:0009234">
    <property type="term" value="P:menaquinone biosynthetic process"/>
    <property type="evidence" value="ECO:0007669"/>
    <property type="project" value="UniProtKB-UniRule"/>
</dbReference>
<comment type="similarity">
    <text evidence="1">Belongs to the MqnA/MqnD family. MqnA subfamily.</text>
</comment>
<dbReference type="Proteomes" id="UP000018731">
    <property type="component" value="Unassembled WGS sequence"/>
</dbReference>
<evidence type="ECO:0000313" key="3">
    <source>
        <dbReference type="Proteomes" id="UP000018731"/>
    </source>
</evidence>
<dbReference type="PANTHER" id="PTHR37690:SF1">
    <property type="entry name" value="CHORISMATE DEHYDRATASE"/>
    <property type="match status" value="1"/>
</dbReference>
<dbReference type="RefSeq" id="WP_023928068.1">
    <property type="nucleotide sequence ID" value="NZ_KI669454.1"/>
</dbReference>
<dbReference type="PANTHER" id="PTHR37690">
    <property type="entry name" value="CHORISMATE DEHYDRATASE"/>
    <property type="match status" value="1"/>
</dbReference>
<dbReference type="AlphaFoldDB" id="V8C9X5"/>
<dbReference type="OrthoDB" id="9810112at2"/>
<dbReference type="HAMAP" id="MF_00995">
    <property type="entry name" value="MqnA"/>
    <property type="match status" value="1"/>
</dbReference>
<dbReference type="Gene3D" id="3.40.190.10">
    <property type="entry name" value="Periplasmic binding protein-like II"/>
    <property type="match status" value="1"/>
</dbReference>
<comment type="caution">
    <text evidence="2">The sequence shown here is derived from an EMBL/GenBank/DDBJ whole genome shotgun (WGS) entry which is preliminary data.</text>
</comment>
<protein>
    <recommendedName>
        <fullName evidence="1">Chorismate dehydratase</fullName>
        <ecNumber evidence="1">4.2.1.151</ecNumber>
    </recommendedName>
    <alternativeName>
        <fullName evidence="1">Menaquinone biosynthetic enzyme MqnA</fullName>
    </alternativeName>
</protein>
<dbReference type="EC" id="4.2.1.151" evidence="1"/>
<reference evidence="2 3" key="1">
    <citation type="journal article" date="2014" name="Genome Announc.">
        <title>Draft genome sequences of six enterohepatic helicobacter species isolated from humans and one from rhesus macaques.</title>
        <authorList>
            <person name="Shen Z."/>
            <person name="Sheh A."/>
            <person name="Young S.K."/>
            <person name="Abouelliel A."/>
            <person name="Ward D.V."/>
            <person name="Earl A.M."/>
            <person name="Fox J.G."/>
        </authorList>
    </citation>
    <scope>NUCLEOTIDE SEQUENCE [LARGE SCALE GENOMIC DNA]</scope>
    <source>
        <strain evidence="2 3">MIT 99-5501</strain>
    </source>
</reference>
<accession>V8C9X5</accession>
<dbReference type="GO" id="GO:0016836">
    <property type="term" value="F:hydro-lyase activity"/>
    <property type="evidence" value="ECO:0007669"/>
    <property type="project" value="UniProtKB-UniRule"/>
</dbReference>
<comment type="function">
    <text evidence="1">Catalyzes the dehydration of chorismate into 3-[(1-carboxyvinyl)oxy]benzoate, a step in the biosynthesis of menaquinone (MK, vitamin K2).</text>
</comment>
<comment type="catalytic activity">
    <reaction evidence="1">
        <text>chorismate = 3-[(1-carboxyvinyl)-oxy]benzoate + H2O</text>
        <dbReference type="Rhea" id="RHEA:40051"/>
        <dbReference type="ChEBI" id="CHEBI:15377"/>
        <dbReference type="ChEBI" id="CHEBI:29748"/>
        <dbReference type="ChEBI" id="CHEBI:76981"/>
        <dbReference type="EC" id="4.2.1.151"/>
    </reaction>
</comment>
<gene>
    <name evidence="1" type="primary">mqnA</name>
    <name evidence="2" type="ORF">HMPREF2086_01326</name>
</gene>
<name>V8C9X5_9HELI</name>